<sequence length="61" mass="6841">MEFGQVPKQLFTSPHPVRHGPKIERPLLSPSTCKPKREEVERSDNGKIDLSCLIMGLNARA</sequence>
<reference evidence="3" key="1">
    <citation type="journal article" date="2019" name="bioRxiv">
        <title>The Genome of the Zebra Mussel, Dreissena polymorpha: A Resource for Invasive Species Research.</title>
        <authorList>
            <person name="McCartney M.A."/>
            <person name="Auch B."/>
            <person name="Kono T."/>
            <person name="Mallez S."/>
            <person name="Zhang Y."/>
            <person name="Obille A."/>
            <person name="Becker A."/>
            <person name="Abrahante J.E."/>
            <person name="Garbe J."/>
            <person name="Badalamenti J.P."/>
            <person name="Herman A."/>
            <person name="Mangelson H."/>
            <person name="Liachko I."/>
            <person name="Sullivan S."/>
            <person name="Sone E.D."/>
            <person name="Koren S."/>
            <person name="Silverstein K.A.T."/>
            <person name="Beckman K.B."/>
            <person name="Gohl D.M."/>
        </authorList>
    </citation>
    <scope>NUCLEOTIDE SEQUENCE</scope>
    <source>
        <strain evidence="3">Duluth1</strain>
        <tissue evidence="3">Whole animal</tissue>
    </source>
</reference>
<organism evidence="3 4">
    <name type="scientific">Dreissena polymorpha</name>
    <name type="common">Zebra mussel</name>
    <name type="synonym">Mytilus polymorpha</name>
    <dbReference type="NCBI Taxonomy" id="45954"/>
    <lineage>
        <taxon>Eukaryota</taxon>
        <taxon>Metazoa</taxon>
        <taxon>Spiralia</taxon>
        <taxon>Lophotrochozoa</taxon>
        <taxon>Mollusca</taxon>
        <taxon>Bivalvia</taxon>
        <taxon>Autobranchia</taxon>
        <taxon>Heteroconchia</taxon>
        <taxon>Euheterodonta</taxon>
        <taxon>Imparidentia</taxon>
        <taxon>Neoheterodontei</taxon>
        <taxon>Myida</taxon>
        <taxon>Dreissenoidea</taxon>
        <taxon>Dreissenidae</taxon>
        <taxon>Dreissena</taxon>
    </lineage>
</organism>
<evidence type="ECO:0000259" key="2">
    <source>
        <dbReference type="PROSITE" id="PS50197"/>
    </source>
</evidence>
<feature type="domain" description="BEACH" evidence="2">
    <location>
        <begin position="1"/>
        <end position="18"/>
    </location>
</feature>
<dbReference type="PROSITE" id="PS50197">
    <property type="entry name" value="BEACH"/>
    <property type="match status" value="1"/>
</dbReference>
<dbReference type="InterPro" id="IPR000409">
    <property type="entry name" value="BEACH_dom"/>
</dbReference>
<protein>
    <recommendedName>
        <fullName evidence="2">BEACH domain-containing protein</fullName>
    </recommendedName>
</protein>
<gene>
    <name evidence="3" type="ORF">DPMN_169905</name>
</gene>
<reference evidence="3" key="2">
    <citation type="submission" date="2020-11" db="EMBL/GenBank/DDBJ databases">
        <authorList>
            <person name="McCartney M.A."/>
            <person name="Auch B."/>
            <person name="Kono T."/>
            <person name="Mallez S."/>
            <person name="Becker A."/>
            <person name="Gohl D.M."/>
            <person name="Silverstein K.A.T."/>
            <person name="Koren S."/>
            <person name="Bechman K.B."/>
            <person name="Herman A."/>
            <person name="Abrahante J.E."/>
            <person name="Garbe J."/>
        </authorList>
    </citation>
    <scope>NUCLEOTIDE SEQUENCE</scope>
    <source>
        <strain evidence="3">Duluth1</strain>
        <tissue evidence="3">Whole animal</tissue>
    </source>
</reference>
<feature type="compositionally biased region" description="Basic and acidic residues" evidence="1">
    <location>
        <begin position="35"/>
        <end position="45"/>
    </location>
</feature>
<comment type="caution">
    <text evidence="3">The sequence shown here is derived from an EMBL/GenBank/DDBJ whole genome shotgun (WGS) entry which is preliminary data.</text>
</comment>
<keyword evidence="4" id="KW-1185">Reference proteome</keyword>
<dbReference type="EMBL" id="JAIWYP010000009">
    <property type="protein sequence ID" value="KAH3768686.1"/>
    <property type="molecule type" value="Genomic_DNA"/>
</dbReference>
<evidence type="ECO:0000256" key="1">
    <source>
        <dbReference type="SAM" id="MobiDB-lite"/>
    </source>
</evidence>
<name>A0A9D4DXD4_DREPO</name>
<accession>A0A9D4DXD4</accession>
<feature type="region of interest" description="Disordered" evidence="1">
    <location>
        <begin position="1"/>
        <end position="45"/>
    </location>
</feature>
<evidence type="ECO:0000313" key="4">
    <source>
        <dbReference type="Proteomes" id="UP000828390"/>
    </source>
</evidence>
<evidence type="ECO:0000313" key="3">
    <source>
        <dbReference type="EMBL" id="KAH3768686.1"/>
    </source>
</evidence>
<proteinExistence type="predicted"/>
<dbReference type="Proteomes" id="UP000828390">
    <property type="component" value="Unassembled WGS sequence"/>
</dbReference>
<dbReference type="AlphaFoldDB" id="A0A9D4DXD4"/>